<name>A0A292PUZ5_9PEZI</name>
<feature type="region of interest" description="Disordered" evidence="4">
    <location>
        <begin position="658"/>
        <end position="942"/>
    </location>
</feature>
<gene>
    <name evidence="5" type="ORF">GSTUAT00005389001</name>
</gene>
<keyword evidence="6" id="KW-1185">Reference proteome</keyword>
<evidence type="ECO:0000256" key="2">
    <source>
        <dbReference type="ARBA" id="ARBA00022771"/>
    </source>
</evidence>
<feature type="compositionally biased region" description="Low complexity" evidence="4">
    <location>
        <begin position="913"/>
        <end position="926"/>
    </location>
</feature>
<evidence type="ECO:0000313" key="5">
    <source>
        <dbReference type="EMBL" id="CUS10525.1"/>
    </source>
</evidence>
<dbReference type="EMBL" id="LN891045">
    <property type="protein sequence ID" value="CUS10525.1"/>
    <property type="molecule type" value="Genomic_DNA"/>
</dbReference>
<protein>
    <recommendedName>
        <fullName evidence="7">RING-type domain-containing protein</fullName>
    </recommendedName>
</protein>
<feature type="region of interest" description="Disordered" evidence="4">
    <location>
        <begin position="119"/>
        <end position="144"/>
    </location>
</feature>
<dbReference type="Proteomes" id="UP001412239">
    <property type="component" value="Unassembled WGS sequence"/>
</dbReference>
<proteinExistence type="predicted"/>
<feature type="compositionally biased region" description="Low complexity" evidence="4">
    <location>
        <begin position="798"/>
        <end position="814"/>
    </location>
</feature>
<evidence type="ECO:0000256" key="1">
    <source>
        <dbReference type="ARBA" id="ARBA00022723"/>
    </source>
</evidence>
<feature type="region of interest" description="Disordered" evidence="4">
    <location>
        <begin position="1"/>
        <end position="56"/>
    </location>
</feature>
<organism evidence="5 6">
    <name type="scientific">Tuber aestivum</name>
    <name type="common">summer truffle</name>
    <dbReference type="NCBI Taxonomy" id="59557"/>
    <lineage>
        <taxon>Eukaryota</taxon>
        <taxon>Fungi</taxon>
        <taxon>Dikarya</taxon>
        <taxon>Ascomycota</taxon>
        <taxon>Pezizomycotina</taxon>
        <taxon>Pezizomycetes</taxon>
        <taxon>Pezizales</taxon>
        <taxon>Tuberaceae</taxon>
        <taxon>Tuber</taxon>
    </lineage>
</organism>
<evidence type="ECO:0000313" key="6">
    <source>
        <dbReference type="Proteomes" id="UP001412239"/>
    </source>
</evidence>
<sequence>MRKLFKLDKRSKPRSDTWRKPELDGREIQVSREDPNRTGSALSGSTAVENPSPFVDPNHAFARVIREDEVKPWPDGGSEPSTQNVTTHEGFGSWLSTFQPEAMSSDEHQKNLERLSKLALTEEHGRGRDTRAGAGGLDQPRQPQPWRELMPAPVRQIAPEVLQDPASHRLSHKAPRDCSIVFEGIQESGKIGNTDISLPPDTPLTSVIQTLQYQGPTPNDFQSNAYTIRVTSGPSNYSFAGGYRINEDESFISFFNASIAKSDPVEILKTADDELSVDGGKLKISFQRSLRIPETGKAYDLPPEIAKFPLFNVKDFAKRMPGNMAAKGGVCMPLFQREAMWIDFNYPGKGGPGELGPQYAIKVFVGGVNAISGEAWNSSTKKKQDYIVVPPQPWLDGIATGPGVVKQFVAMPLGSGYSIEQQVTGKEDIGGIQMEISPVHSNEFEVSAQCRYNYLSSNTGYGYGSPPPSWNNHDTPKMMACTEGMKIFIKDYRHGDNTRGSHSQGIYYDLPVDMAWDNPYMGTGFDGPFVRPAVLRDLLDLSPQEHNLQKPLFVTALNILSIFVEQDGSLDYPPQNIFVVECSPFAMTWQLVQAVEKASLKKYPYTNAEFKVQYDGIDMDEKLTIWEHGIRNGAKVKYCCLSYVQPEISEIYTPYPAGSGLTPSSPSKNNNSSGYYGMPDSGRYSHIPYPPVPQPVLPEQPPNQQPPQAYNPQLLTDYPKSTYYSSPPQQPQNYYPPTQAAQSSYQPTQGSSSSQMNNQNLVPSYAPAPQAYTPQPSASSSGATYYSSPPQPQGCSATQPTQLSSQPTQQPSPSKYVYPTPPQNQMNDQNLNLVPSYAPAPQAYTPQPSASSSGATYYSSPPQPQGCSATQPTQLSSQPTQQPSPSQYVYPTPPQNQMNKQNLVTNYAPAPPTASSGLSSPSYPQSTAPPPPQQQQQQQPRWDMGLAAGGRISQKIHPDPLPKNSYNSNNARVLNIQILNSIAFETCTGMLTPETPITTESYAKAGLPFYRIYEEEGEGVYGFSGDGDGGIKSLGTIDQEVGVSADVKVDPRRPTCNHAFCAECVRGKMTTREGIVCAFCGRVAELLIGISAPMSMPGEEDVALTNVVVLQESRVAEIG</sequence>
<feature type="compositionally biased region" description="Basic and acidic residues" evidence="4">
    <location>
        <begin position="119"/>
        <end position="131"/>
    </location>
</feature>
<keyword evidence="1" id="KW-0479">Metal-binding</keyword>
<reference evidence="5" key="1">
    <citation type="submission" date="2015-10" db="EMBL/GenBank/DDBJ databases">
        <authorList>
            <person name="Regsiter A."/>
            <person name="william w."/>
        </authorList>
    </citation>
    <scope>NUCLEOTIDE SEQUENCE</scope>
    <source>
        <strain evidence="5">Montdore</strain>
    </source>
</reference>
<feature type="compositionally biased region" description="Polar residues" evidence="4">
    <location>
        <begin position="37"/>
        <end position="49"/>
    </location>
</feature>
<dbReference type="SUPFAM" id="SSF57850">
    <property type="entry name" value="RING/U-box"/>
    <property type="match status" value="1"/>
</dbReference>
<evidence type="ECO:0008006" key="7">
    <source>
        <dbReference type="Google" id="ProtNLM"/>
    </source>
</evidence>
<feature type="compositionally biased region" description="Basic and acidic residues" evidence="4">
    <location>
        <begin position="1"/>
        <end position="36"/>
    </location>
</feature>
<keyword evidence="3" id="KW-0862">Zinc</keyword>
<evidence type="ECO:0000256" key="4">
    <source>
        <dbReference type="SAM" id="MobiDB-lite"/>
    </source>
</evidence>
<feature type="compositionally biased region" description="Pro residues" evidence="4">
    <location>
        <begin position="688"/>
        <end position="705"/>
    </location>
</feature>
<feature type="compositionally biased region" description="Low complexity" evidence="4">
    <location>
        <begin position="663"/>
        <end position="673"/>
    </location>
</feature>
<dbReference type="CDD" id="cd16449">
    <property type="entry name" value="RING-HC"/>
    <property type="match status" value="1"/>
</dbReference>
<dbReference type="PROSITE" id="PS00518">
    <property type="entry name" value="ZF_RING_1"/>
    <property type="match status" value="1"/>
</dbReference>
<evidence type="ECO:0000256" key="3">
    <source>
        <dbReference type="ARBA" id="ARBA00022833"/>
    </source>
</evidence>
<accession>A0A292PUZ5</accession>
<feature type="compositionally biased region" description="Polar residues" evidence="4">
    <location>
        <begin position="823"/>
        <end position="833"/>
    </location>
</feature>
<dbReference type="AlphaFoldDB" id="A0A292PUZ5"/>
<feature type="compositionally biased region" description="Low complexity" evidence="4">
    <location>
        <begin position="835"/>
        <end position="860"/>
    </location>
</feature>
<dbReference type="InterPro" id="IPR017907">
    <property type="entry name" value="Znf_RING_CS"/>
</dbReference>
<dbReference type="GO" id="GO:0008270">
    <property type="term" value="F:zinc ion binding"/>
    <property type="evidence" value="ECO:0007669"/>
    <property type="project" value="UniProtKB-KW"/>
</dbReference>
<keyword evidence="2" id="KW-0863">Zinc-finger</keyword>
<feature type="compositionally biased region" description="Polar residues" evidence="4">
    <location>
        <begin position="896"/>
        <end position="905"/>
    </location>
</feature>
<feature type="compositionally biased region" description="Low complexity" evidence="4">
    <location>
        <begin position="870"/>
        <end position="890"/>
    </location>
</feature>
<feature type="compositionally biased region" description="Low complexity" evidence="4">
    <location>
        <begin position="706"/>
        <end position="788"/>
    </location>
</feature>